<dbReference type="RefSeq" id="WP_106604406.1">
    <property type="nucleotide sequence ID" value="NZ_PYGK01000011.1"/>
</dbReference>
<keyword evidence="3" id="KW-1185">Reference proteome</keyword>
<evidence type="ECO:0000313" key="2">
    <source>
        <dbReference type="EMBL" id="PSL26451.1"/>
    </source>
</evidence>
<dbReference type="Proteomes" id="UP000240978">
    <property type="component" value="Unassembled WGS sequence"/>
</dbReference>
<gene>
    <name evidence="2" type="ORF">CLV42_111165</name>
</gene>
<feature type="region of interest" description="Disordered" evidence="1">
    <location>
        <begin position="33"/>
        <end position="65"/>
    </location>
</feature>
<accession>A0A2P8FXL8</accession>
<dbReference type="AlphaFoldDB" id="A0A2P8FXL8"/>
<reference evidence="2 3" key="1">
    <citation type="submission" date="2018-03" db="EMBL/GenBank/DDBJ databases">
        <title>Genomic Encyclopedia of Archaeal and Bacterial Type Strains, Phase II (KMG-II): from individual species to whole genera.</title>
        <authorList>
            <person name="Goeker M."/>
        </authorList>
    </citation>
    <scope>NUCLEOTIDE SEQUENCE [LARGE SCALE GENOMIC DNA]</scope>
    <source>
        <strain evidence="2 3">DSM 18107</strain>
    </source>
</reference>
<feature type="compositionally biased region" description="Basic and acidic residues" evidence="1">
    <location>
        <begin position="35"/>
        <end position="45"/>
    </location>
</feature>
<organism evidence="2 3">
    <name type="scientific">Chitinophaga ginsengisoli</name>
    <dbReference type="NCBI Taxonomy" id="363837"/>
    <lineage>
        <taxon>Bacteria</taxon>
        <taxon>Pseudomonadati</taxon>
        <taxon>Bacteroidota</taxon>
        <taxon>Chitinophagia</taxon>
        <taxon>Chitinophagales</taxon>
        <taxon>Chitinophagaceae</taxon>
        <taxon>Chitinophaga</taxon>
    </lineage>
</organism>
<evidence type="ECO:0000313" key="3">
    <source>
        <dbReference type="Proteomes" id="UP000240978"/>
    </source>
</evidence>
<evidence type="ECO:0000256" key="1">
    <source>
        <dbReference type="SAM" id="MobiDB-lite"/>
    </source>
</evidence>
<sequence>MTREGIKTAWITGICAIISATITGIIQNGCNNSKSQEKEPVHQDSDLGSNYNAGRDNIESGSGSTVFTANDSSKVNITINPVATEKMKINNVKPTQSIVNDQTVTSYNQSGGITAKEVTVNVPTEEDLSDIDMPNNFITDTSTVDGYFVFKVRPKVGKWDSTFIAFPYKEKDEVSANFSNGKIVMAGTLEGSMPIILNEKIDPYYFFLCYGEQATPRDGFMISCKKRPSIIIFGSMTKKNKQYVFPITSM</sequence>
<dbReference type="EMBL" id="PYGK01000011">
    <property type="protein sequence ID" value="PSL26451.1"/>
    <property type="molecule type" value="Genomic_DNA"/>
</dbReference>
<name>A0A2P8FXL8_9BACT</name>
<comment type="caution">
    <text evidence="2">The sequence shown here is derived from an EMBL/GenBank/DDBJ whole genome shotgun (WGS) entry which is preliminary data.</text>
</comment>
<protein>
    <submittedName>
        <fullName evidence="2">Uncharacterized protein</fullName>
    </submittedName>
</protein>
<proteinExistence type="predicted"/>